<feature type="non-terminal residue" evidence="1">
    <location>
        <position position="284"/>
    </location>
</feature>
<dbReference type="PANTHER" id="PTHR11692:SF0">
    <property type="entry name" value="BIFUNCTIONAL PURINE BIOSYNTHESIS PROTEIN ATIC"/>
    <property type="match status" value="1"/>
</dbReference>
<gene>
    <name evidence="1" type="ORF">METZ01_LOCUS218473</name>
</gene>
<dbReference type="InterPro" id="IPR002695">
    <property type="entry name" value="PurH-like"/>
</dbReference>
<dbReference type="InterPro" id="IPR016193">
    <property type="entry name" value="Cytidine_deaminase-like"/>
</dbReference>
<dbReference type="Gene3D" id="3.40.140.20">
    <property type="match status" value="2"/>
</dbReference>
<dbReference type="Pfam" id="PF01808">
    <property type="entry name" value="AICARFT_IMPCHas"/>
    <property type="match status" value="1"/>
</dbReference>
<dbReference type="GO" id="GO:0005829">
    <property type="term" value="C:cytosol"/>
    <property type="evidence" value="ECO:0007669"/>
    <property type="project" value="TreeGrafter"/>
</dbReference>
<evidence type="ECO:0008006" key="2">
    <source>
        <dbReference type="Google" id="ProtNLM"/>
    </source>
</evidence>
<reference evidence="1" key="1">
    <citation type="submission" date="2018-05" db="EMBL/GenBank/DDBJ databases">
        <authorList>
            <person name="Lanie J.A."/>
            <person name="Ng W.-L."/>
            <person name="Kazmierczak K.M."/>
            <person name="Andrzejewski T.M."/>
            <person name="Davidsen T.M."/>
            <person name="Wayne K.J."/>
            <person name="Tettelin H."/>
            <person name="Glass J.I."/>
            <person name="Rusch D."/>
            <person name="Podicherti R."/>
            <person name="Tsui H.-C.T."/>
            <person name="Winkler M.E."/>
        </authorList>
    </citation>
    <scope>NUCLEOTIDE SEQUENCE</scope>
</reference>
<dbReference type="SMART" id="SM00798">
    <property type="entry name" value="AICARFT_IMPCHas"/>
    <property type="match status" value="1"/>
</dbReference>
<organism evidence="1">
    <name type="scientific">marine metagenome</name>
    <dbReference type="NCBI Taxonomy" id="408172"/>
    <lineage>
        <taxon>unclassified sequences</taxon>
        <taxon>metagenomes</taxon>
        <taxon>ecological metagenomes</taxon>
    </lineage>
</organism>
<dbReference type="SUPFAM" id="SSF53927">
    <property type="entry name" value="Cytidine deaminase-like"/>
    <property type="match status" value="1"/>
</dbReference>
<dbReference type="InterPro" id="IPR024051">
    <property type="entry name" value="AICAR_Tfase_dup_dom_sf"/>
</dbReference>
<dbReference type="EMBL" id="UINC01051449">
    <property type="protein sequence ID" value="SVB65619.1"/>
    <property type="molecule type" value="Genomic_DNA"/>
</dbReference>
<dbReference type="AlphaFoldDB" id="A0A382FSH8"/>
<dbReference type="GO" id="GO:0003937">
    <property type="term" value="F:IMP cyclohydrolase activity"/>
    <property type="evidence" value="ECO:0007669"/>
    <property type="project" value="InterPro"/>
</dbReference>
<dbReference type="PANTHER" id="PTHR11692">
    <property type="entry name" value="BIFUNCTIONAL PURINE BIOSYNTHESIS PROTEIN PURH"/>
    <property type="match status" value="1"/>
</dbReference>
<dbReference type="GO" id="GO:0004643">
    <property type="term" value="F:phosphoribosylaminoimidazolecarboxamide formyltransferase activity"/>
    <property type="evidence" value="ECO:0007669"/>
    <property type="project" value="InterPro"/>
</dbReference>
<protein>
    <recommendedName>
        <fullName evidence="2">MGS-like domain-containing protein</fullName>
    </recommendedName>
</protein>
<accession>A0A382FSH8</accession>
<dbReference type="GO" id="GO:0006189">
    <property type="term" value="P:'de novo' IMP biosynthetic process"/>
    <property type="evidence" value="ECO:0007669"/>
    <property type="project" value="TreeGrafter"/>
</dbReference>
<name>A0A382FSH8_9ZZZZ</name>
<proteinExistence type="predicted"/>
<evidence type="ECO:0000313" key="1">
    <source>
        <dbReference type="EMBL" id="SVB65619.1"/>
    </source>
</evidence>
<dbReference type="FunFam" id="3.40.140.20:FF:000003">
    <property type="entry name" value="Bifunctional purine biosynthesis protein"/>
    <property type="match status" value="1"/>
</dbReference>
<sequence>MLESFAGQEYHFHEARRYNLIPEERMDISRHYQQRFELKYGCNPQQQQAAVFSMQGSPLPFEILNGTPGYINLLDALNAWQLVMELDEALDLPAATSFKHVSPAGAAVGVALNDDLKEIYGIEENNLTPLATAYLRARGADPLSSFGDFIALSRNVDRETALLIRKLVSDGIIAPSYDPEALEILREKKKGGFIILQADEDAQPEEVLEYREVYGTVFRQQRNLTKLSDEALLGNLVTRNRELSEEIRRDLVLASISLKYTQSNSVGYALDGQMIGIGAGQQSR</sequence>